<organism evidence="3 4">
    <name type="scientific">Candidatus Muproteobacteria bacterium RIFCSPHIGHO2_01_FULL_65_16</name>
    <dbReference type="NCBI Taxonomy" id="1817764"/>
    <lineage>
        <taxon>Bacteria</taxon>
        <taxon>Pseudomonadati</taxon>
        <taxon>Pseudomonadota</taxon>
        <taxon>Candidatus Muproteobacteria</taxon>
    </lineage>
</organism>
<dbReference type="PANTHER" id="PTHR35901">
    <property type="entry name" value="RIBONUCLEASE VAPC3"/>
    <property type="match status" value="1"/>
</dbReference>
<dbReference type="Pfam" id="PF01850">
    <property type="entry name" value="PIN"/>
    <property type="match status" value="1"/>
</dbReference>
<dbReference type="CDD" id="cd09873">
    <property type="entry name" value="PIN_Pae0151-like"/>
    <property type="match status" value="1"/>
</dbReference>
<dbReference type="STRING" id="1817764.A2637_01635"/>
<reference evidence="3 4" key="1">
    <citation type="journal article" date="2016" name="Nat. Commun.">
        <title>Thousands of microbial genomes shed light on interconnected biogeochemical processes in an aquifer system.</title>
        <authorList>
            <person name="Anantharaman K."/>
            <person name="Brown C.T."/>
            <person name="Hug L.A."/>
            <person name="Sharon I."/>
            <person name="Castelle C.J."/>
            <person name="Probst A.J."/>
            <person name="Thomas B.C."/>
            <person name="Singh A."/>
            <person name="Wilkins M.J."/>
            <person name="Karaoz U."/>
            <person name="Brodie E.L."/>
            <person name="Williams K.H."/>
            <person name="Hubbard S.S."/>
            <person name="Banfield J.F."/>
        </authorList>
    </citation>
    <scope>NUCLEOTIDE SEQUENCE [LARGE SCALE GENOMIC DNA]</scope>
</reference>
<evidence type="ECO:0000313" key="3">
    <source>
        <dbReference type="EMBL" id="OGI47624.1"/>
    </source>
</evidence>
<dbReference type="InterPro" id="IPR044153">
    <property type="entry name" value="PIN_Pae0151-like"/>
</dbReference>
<evidence type="ECO:0000313" key="4">
    <source>
        <dbReference type="Proteomes" id="UP000179360"/>
    </source>
</evidence>
<feature type="domain" description="PIN" evidence="2">
    <location>
        <begin position="4"/>
        <end position="126"/>
    </location>
</feature>
<comment type="caution">
    <text evidence="3">The sequence shown here is derived from an EMBL/GenBank/DDBJ whole genome shotgun (WGS) entry which is preliminary data.</text>
</comment>
<dbReference type="Gene3D" id="3.40.50.1010">
    <property type="entry name" value="5'-nuclease"/>
    <property type="match status" value="1"/>
</dbReference>
<dbReference type="InterPro" id="IPR029060">
    <property type="entry name" value="PIN-like_dom_sf"/>
</dbReference>
<protein>
    <recommendedName>
        <fullName evidence="2">PIN domain-containing protein</fullName>
    </recommendedName>
</protein>
<dbReference type="SUPFAM" id="SSF88723">
    <property type="entry name" value="PIN domain-like"/>
    <property type="match status" value="1"/>
</dbReference>
<accession>A0A1F6TR52</accession>
<gene>
    <name evidence="3" type="ORF">A2637_01635</name>
</gene>
<dbReference type="AlphaFoldDB" id="A0A1F6TR52"/>
<dbReference type="PANTHER" id="PTHR35901:SF1">
    <property type="entry name" value="EXONUCLEASE VAPC9"/>
    <property type="match status" value="1"/>
</dbReference>
<dbReference type="InterPro" id="IPR002716">
    <property type="entry name" value="PIN_dom"/>
</dbReference>
<evidence type="ECO:0000256" key="1">
    <source>
        <dbReference type="ARBA" id="ARBA00022842"/>
    </source>
</evidence>
<sequence>MRAVVDASVAVKIFVPEALSAQAQEIFARFAQEDGAELIVPDLFFIECANVFWKWVQRSAYPSKDARQHLQDLTGLGLTVIPAQVVSEEALGIALKHRIAAYDACYVAAAAQLKLPLITADEKLVRQVAKGSYDVRWLGDMKLVSR</sequence>
<name>A0A1F6TR52_9PROT</name>
<evidence type="ECO:0000259" key="2">
    <source>
        <dbReference type="Pfam" id="PF01850"/>
    </source>
</evidence>
<keyword evidence="1" id="KW-0460">Magnesium</keyword>
<proteinExistence type="predicted"/>
<dbReference type="InterPro" id="IPR051619">
    <property type="entry name" value="TypeII_TA_RNase_PINc/VapC"/>
</dbReference>
<dbReference type="EMBL" id="MFSY01000014">
    <property type="protein sequence ID" value="OGI47624.1"/>
    <property type="molecule type" value="Genomic_DNA"/>
</dbReference>
<dbReference type="Proteomes" id="UP000179360">
    <property type="component" value="Unassembled WGS sequence"/>
</dbReference>